<dbReference type="SUPFAM" id="SSF89796">
    <property type="entry name" value="CoA-transferase family III (CaiB/BaiF)"/>
    <property type="match status" value="1"/>
</dbReference>
<protein>
    <submittedName>
        <fullName evidence="2">CoA transferase</fullName>
    </submittedName>
</protein>
<dbReference type="OrthoDB" id="9806585at2"/>
<dbReference type="RefSeq" id="WP_119745614.1">
    <property type="nucleotide sequence ID" value="NZ_QZCG01000001.1"/>
</dbReference>
<dbReference type="EMBL" id="QZCG01000001">
    <property type="protein sequence ID" value="RJE89558.1"/>
    <property type="molecule type" value="Genomic_DNA"/>
</dbReference>
<keyword evidence="1 2" id="KW-0808">Transferase</keyword>
<dbReference type="AlphaFoldDB" id="A0A418T8K1"/>
<dbReference type="GO" id="GO:0008410">
    <property type="term" value="F:CoA-transferase activity"/>
    <property type="evidence" value="ECO:0007669"/>
    <property type="project" value="TreeGrafter"/>
</dbReference>
<dbReference type="PANTHER" id="PTHR48207">
    <property type="entry name" value="SUCCINATE--HYDROXYMETHYLGLUTARATE COA-TRANSFERASE"/>
    <property type="match status" value="1"/>
</dbReference>
<name>A0A418T8K1_9RHOB</name>
<reference evidence="3" key="1">
    <citation type="submission" date="2018-09" db="EMBL/GenBank/DDBJ databases">
        <title>Acidovorax cavernicola nov. sp. isolated from Gruta de las Maravillas (Aracena, Spain).</title>
        <authorList>
            <person name="Jurado V."/>
            <person name="Gutierrez-Patricio S."/>
            <person name="Gonzalez-Pimentel J.L."/>
            <person name="Miller A.Z."/>
            <person name="Laiz L."/>
            <person name="Saiz-Jimenez C."/>
        </authorList>
    </citation>
    <scope>NUCLEOTIDE SEQUENCE [LARGE SCALE GENOMIC DNA]</scope>
    <source>
        <strain evidence="3">1011MAR3C25</strain>
    </source>
</reference>
<evidence type="ECO:0000256" key="1">
    <source>
        <dbReference type="ARBA" id="ARBA00022679"/>
    </source>
</evidence>
<sequence length="405" mass="44310">MGPLAGLKVIDLTSVLMGPYATQYLGDFGADVIKVEPPSGDLVRNVGPSRSPGMGPLFLNSNRSKRSVVLNLKTTEGRQLLLDLCRGADIVVYNLRPAAMKRLGLSWEEMKAVNPRLIYAGLYGYGQNGRYASRPAYDDLIQGASTLSHLFMLSGSDEPRYVPAAIADRIVGLTALSGILAAVIERNRSGKGQRVDVPMFETMVSFILSDHLGGLTFDPPLDRGGYVRQIASDRRPLRTADGYVCALLYTDDHWRRFLKAIGRDGLMETDDRFASFRSRMDHIAHVYGWLAEIFLTRSSDEWIDLLDAADVPVMAMHTFETVLKDPHLADTGFFRTVAHPTEGTTIAMTNPVAMSSTPVAIERLAPGLGEHTVEILRDLGLSQERIGELLERGIVAGPDGVSPPV</sequence>
<dbReference type="Pfam" id="PF02515">
    <property type="entry name" value="CoA_transf_3"/>
    <property type="match status" value="1"/>
</dbReference>
<keyword evidence="3" id="KW-1185">Reference proteome</keyword>
<comment type="caution">
    <text evidence="2">The sequence shown here is derived from an EMBL/GenBank/DDBJ whole genome shotgun (WGS) entry which is preliminary data.</text>
</comment>
<accession>A0A418T8K1</accession>
<organism evidence="2 3">
    <name type="scientific">Paracoccus onubensis</name>
    <dbReference type="NCBI Taxonomy" id="1675788"/>
    <lineage>
        <taxon>Bacteria</taxon>
        <taxon>Pseudomonadati</taxon>
        <taxon>Pseudomonadota</taxon>
        <taxon>Alphaproteobacteria</taxon>
        <taxon>Rhodobacterales</taxon>
        <taxon>Paracoccaceae</taxon>
        <taxon>Paracoccus</taxon>
    </lineage>
</organism>
<dbReference type="InterPro" id="IPR044855">
    <property type="entry name" value="CoA-Trfase_III_dom3_sf"/>
</dbReference>
<dbReference type="Gene3D" id="3.30.1540.10">
    <property type="entry name" value="formyl-coa transferase, domain 3"/>
    <property type="match status" value="1"/>
</dbReference>
<proteinExistence type="predicted"/>
<dbReference type="Gene3D" id="3.40.50.10540">
    <property type="entry name" value="Crotonobetainyl-coa:carnitine coa-transferase, domain 1"/>
    <property type="match status" value="1"/>
</dbReference>
<evidence type="ECO:0000313" key="2">
    <source>
        <dbReference type="EMBL" id="RJE89558.1"/>
    </source>
</evidence>
<dbReference type="PANTHER" id="PTHR48207:SF4">
    <property type="entry name" value="BLL6097 PROTEIN"/>
    <property type="match status" value="1"/>
</dbReference>
<dbReference type="InterPro" id="IPR003673">
    <property type="entry name" value="CoA-Trfase_fam_III"/>
</dbReference>
<dbReference type="Proteomes" id="UP000284202">
    <property type="component" value="Unassembled WGS sequence"/>
</dbReference>
<dbReference type="InterPro" id="IPR023606">
    <property type="entry name" value="CoA-Trfase_III_dom_1_sf"/>
</dbReference>
<dbReference type="InterPro" id="IPR050483">
    <property type="entry name" value="CoA-transferase_III_domain"/>
</dbReference>
<gene>
    <name evidence="2" type="ORF">D3P04_01350</name>
</gene>
<evidence type="ECO:0000313" key="3">
    <source>
        <dbReference type="Proteomes" id="UP000284202"/>
    </source>
</evidence>